<keyword evidence="4" id="KW-0547">Nucleotide-binding</keyword>
<dbReference type="SUPFAM" id="SSF52540">
    <property type="entry name" value="P-loop containing nucleoside triphosphate hydrolases"/>
    <property type="match status" value="1"/>
</dbReference>
<dbReference type="EMBL" id="MFIE01000023">
    <property type="protein sequence ID" value="OGF82333.1"/>
    <property type="molecule type" value="Genomic_DNA"/>
</dbReference>
<dbReference type="Pfam" id="PF00664">
    <property type="entry name" value="ABC_membrane"/>
    <property type="match status" value="1"/>
</dbReference>
<evidence type="ECO:0000256" key="8">
    <source>
        <dbReference type="SAM" id="Phobius"/>
    </source>
</evidence>
<dbReference type="PANTHER" id="PTHR24221">
    <property type="entry name" value="ATP-BINDING CASSETTE SUB-FAMILY B"/>
    <property type="match status" value="1"/>
</dbReference>
<feature type="domain" description="ABC transmembrane type-1" evidence="10">
    <location>
        <begin position="14"/>
        <end position="295"/>
    </location>
</feature>
<keyword evidence="5" id="KW-0067">ATP-binding</keyword>
<dbReference type="FunFam" id="3.40.50.300:FF:000287">
    <property type="entry name" value="Multidrug ABC transporter ATP-binding protein"/>
    <property type="match status" value="1"/>
</dbReference>
<evidence type="ECO:0000256" key="7">
    <source>
        <dbReference type="ARBA" id="ARBA00023136"/>
    </source>
</evidence>
<dbReference type="AlphaFoldDB" id="A0A1F5X3C3"/>
<keyword evidence="3 8" id="KW-0812">Transmembrane</keyword>
<evidence type="ECO:0000256" key="4">
    <source>
        <dbReference type="ARBA" id="ARBA00022741"/>
    </source>
</evidence>
<dbReference type="Gene3D" id="3.40.50.300">
    <property type="entry name" value="P-loop containing nucleotide triphosphate hydrolases"/>
    <property type="match status" value="1"/>
</dbReference>
<proteinExistence type="predicted"/>
<comment type="caution">
    <text evidence="11">The sequence shown here is derived from an EMBL/GenBank/DDBJ whole genome shotgun (WGS) entry which is preliminary data.</text>
</comment>
<dbReference type="SMART" id="SM00382">
    <property type="entry name" value="AAA"/>
    <property type="match status" value="1"/>
</dbReference>
<dbReference type="Gene3D" id="1.20.1560.10">
    <property type="entry name" value="ABC transporter type 1, transmembrane domain"/>
    <property type="match status" value="1"/>
</dbReference>
<dbReference type="PROSITE" id="PS00211">
    <property type="entry name" value="ABC_TRANSPORTER_1"/>
    <property type="match status" value="1"/>
</dbReference>
<feature type="transmembrane region" description="Helical" evidence="8">
    <location>
        <begin position="151"/>
        <end position="171"/>
    </location>
</feature>
<evidence type="ECO:0000313" key="11">
    <source>
        <dbReference type="EMBL" id="OGF82333.1"/>
    </source>
</evidence>
<dbReference type="GO" id="GO:0016887">
    <property type="term" value="F:ATP hydrolysis activity"/>
    <property type="evidence" value="ECO:0007669"/>
    <property type="project" value="InterPro"/>
</dbReference>
<feature type="transmembrane region" description="Helical" evidence="8">
    <location>
        <begin position="12"/>
        <end position="34"/>
    </location>
</feature>
<evidence type="ECO:0008006" key="13">
    <source>
        <dbReference type="Google" id="ProtNLM"/>
    </source>
</evidence>
<keyword evidence="7 8" id="KW-0472">Membrane</keyword>
<evidence type="ECO:0000256" key="5">
    <source>
        <dbReference type="ARBA" id="ARBA00022840"/>
    </source>
</evidence>
<dbReference type="PROSITE" id="PS50929">
    <property type="entry name" value="ABC_TM1F"/>
    <property type="match status" value="1"/>
</dbReference>
<dbReference type="InterPro" id="IPR011527">
    <property type="entry name" value="ABC1_TM_dom"/>
</dbReference>
<evidence type="ECO:0000313" key="12">
    <source>
        <dbReference type="Proteomes" id="UP000178684"/>
    </source>
</evidence>
<accession>A0A1F5X3C3</accession>
<dbReference type="InterPro" id="IPR017871">
    <property type="entry name" value="ABC_transporter-like_CS"/>
</dbReference>
<evidence type="ECO:0000256" key="6">
    <source>
        <dbReference type="ARBA" id="ARBA00022989"/>
    </source>
</evidence>
<dbReference type="InterPro" id="IPR003593">
    <property type="entry name" value="AAA+_ATPase"/>
</dbReference>
<dbReference type="InterPro" id="IPR027417">
    <property type="entry name" value="P-loop_NTPase"/>
</dbReference>
<dbReference type="SUPFAM" id="SSF90123">
    <property type="entry name" value="ABC transporter transmembrane region"/>
    <property type="match status" value="1"/>
</dbReference>
<dbReference type="GO" id="GO:0140359">
    <property type="term" value="F:ABC-type transporter activity"/>
    <property type="evidence" value="ECO:0007669"/>
    <property type="project" value="InterPro"/>
</dbReference>
<evidence type="ECO:0000256" key="2">
    <source>
        <dbReference type="ARBA" id="ARBA00022448"/>
    </source>
</evidence>
<dbReference type="PANTHER" id="PTHR24221:SF654">
    <property type="entry name" value="ATP-BINDING CASSETTE SUB-FAMILY B MEMBER 6"/>
    <property type="match status" value="1"/>
</dbReference>
<evidence type="ECO:0000259" key="10">
    <source>
        <dbReference type="PROSITE" id="PS50929"/>
    </source>
</evidence>
<name>A0A1F5X3C3_9BACT</name>
<dbReference type="PROSITE" id="PS50893">
    <property type="entry name" value="ABC_TRANSPORTER_2"/>
    <property type="match status" value="1"/>
</dbReference>
<dbReference type="Pfam" id="PF00005">
    <property type="entry name" value="ABC_tran"/>
    <property type="match status" value="1"/>
</dbReference>
<feature type="domain" description="ABC transporter" evidence="9">
    <location>
        <begin position="329"/>
        <end position="563"/>
    </location>
</feature>
<dbReference type="InterPro" id="IPR036640">
    <property type="entry name" value="ABC1_TM_sf"/>
</dbReference>
<comment type="subcellular location">
    <subcellularLocation>
        <location evidence="1">Cell membrane</location>
        <topology evidence="1">Multi-pass membrane protein</topology>
    </subcellularLocation>
</comment>
<feature type="transmembrane region" description="Helical" evidence="8">
    <location>
        <begin position="40"/>
        <end position="62"/>
    </location>
</feature>
<evidence type="ECO:0000256" key="3">
    <source>
        <dbReference type="ARBA" id="ARBA00022692"/>
    </source>
</evidence>
<evidence type="ECO:0000259" key="9">
    <source>
        <dbReference type="PROSITE" id="PS50893"/>
    </source>
</evidence>
<dbReference type="Proteomes" id="UP000178684">
    <property type="component" value="Unassembled WGS sequence"/>
</dbReference>
<dbReference type="GO" id="GO:0005524">
    <property type="term" value="F:ATP binding"/>
    <property type="evidence" value="ECO:0007669"/>
    <property type="project" value="UniProtKB-KW"/>
</dbReference>
<keyword evidence="2" id="KW-0813">Transport</keyword>
<keyword evidence="6 8" id="KW-1133">Transmembrane helix</keyword>
<protein>
    <recommendedName>
        <fullName evidence="13">ABC transporter ATP-binding protein</fullName>
    </recommendedName>
</protein>
<organism evidence="11 12">
    <name type="scientific">Candidatus Giovannonibacteria bacterium RIFCSPLOWO2_01_FULL_46_13</name>
    <dbReference type="NCBI Taxonomy" id="1798352"/>
    <lineage>
        <taxon>Bacteria</taxon>
        <taxon>Candidatus Giovannoniibacteriota</taxon>
    </lineage>
</organism>
<gene>
    <name evidence="11" type="ORF">A3B18_03175</name>
</gene>
<dbReference type="InterPro" id="IPR003439">
    <property type="entry name" value="ABC_transporter-like_ATP-bd"/>
</dbReference>
<dbReference type="InterPro" id="IPR039421">
    <property type="entry name" value="Type_1_exporter"/>
</dbReference>
<reference evidence="11 12" key="1">
    <citation type="journal article" date="2016" name="Nat. Commun.">
        <title>Thousands of microbial genomes shed light on interconnected biogeochemical processes in an aquifer system.</title>
        <authorList>
            <person name="Anantharaman K."/>
            <person name="Brown C.T."/>
            <person name="Hug L.A."/>
            <person name="Sharon I."/>
            <person name="Castelle C.J."/>
            <person name="Probst A.J."/>
            <person name="Thomas B.C."/>
            <person name="Singh A."/>
            <person name="Wilkins M.J."/>
            <person name="Karaoz U."/>
            <person name="Brodie E.L."/>
            <person name="Williams K.H."/>
            <person name="Hubbard S.S."/>
            <person name="Banfield J.F."/>
        </authorList>
    </citation>
    <scope>NUCLEOTIDE SEQUENCE [LARGE SCALE GENOMIC DNA]</scope>
</reference>
<dbReference type="GO" id="GO:0005886">
    <property type="term" value="C:plasma membrane"/>
    <property type="evidence" value="ECO:0007669"/>
    <property type="project" value="UniProtKB-SubCell"/>
</dbReference>
<sequence>MFWRHSKKYKWQVIAIVSCVLIYTLAQAYVPLLYRDLIDALTAGNLDAALGIVMLVFVVNLIKLTSFRFSGFVNNFFEARVMADLTNTCYQYLQEHSYGFFTSNFVGSLVTKVRRFERAFEQISDQILFDLGRALLDMVIIHIILLWQYTFFGLIMVAWSVVYLLFTYFYSRFKLPYDFRRAEADSRTTGHLADAVTNNINVKLFANYGFEKNKFSETVEEQFRLRKKSWDLGAISDTLLSFYTLAIEFIIMYFAVRMWGQGLLTLGDIALFQVYLYRIFDKLWHAGGNIRHIYEALADANEMTEILSEEHGIKDLEDAGPIKISKGEIEFQKVSFGYHEDGAVLDNFNFKIKAGERVALIGPSGGGKSTIAKLLFRFYDVRNGKILIDGQDVTEVTQGSLRGQIALVPQDPILFHRSLMENIRYARPDASNEEVTEAARLAHAHEFISSFPGGYHTLVGERGVKLSGGERQRVAIARAILKNAPILVLDEATSSLDSESELYIQDSLKELMQDRTTIVIAHRLSTIMQMDRIVVIDGGSIIEEGKHEELLKAQKGTYQRLWEIQAGGFAAA</sequence>
<evidence type="ECO:0000256" key="1">
    <source>
        <dbReference type="ARBA" id="ARBA00004651"/>
    </source>
</evidence>